<dbReference type="Gene3D" id="3.40.50.300">
    <property type="entry name" value="P-loop containing nucleotide triphosphate hydrolases"/>
    <property type="match status" value="1"/>
</dbReference>
<dbReference type="EMBL" id="LT599583">
    <property type="protein sequence ID" value="SBW83018.1"/>
    <property type="molecule type" value="Genomic_DNA"/>
</dbReference>
<dbReference type="GO" id="GO:0005524">
    <property type="term" value="F:ATP binding"/>
    <property type="evidence" value="ECO:0007669"/>
    <property type="project" value="UniProtKB-KW"/>
</dbReference>
<evidence type="ECO:0000256" key="3">
    <source>
        <dbReference type="ARBA" id="ARBA00022840"/>
    </source>
</evidence>
<evidence type="ECO:0000259" key="5">
    <source>
        <dbReference type="SMART" id="SM00382"/>
    </source>
</evidence>
<dbReference type="RefSeq" id="WP_017847392.1">
    <property type="nucleotide sequence ID" value="NZ_AOUH01000021.1"/>
</dbReference>
<dbReference type="CDD" id="cd19481">
    <property type="entry name" value="RecA-like_protease"/>
    <property type="match status" value="1"/>
</dbReference>
<dbReference type="SUPFAM" id="SSF52540">
    <property type="entry name" value="P-loop containing nucleoside triphosphate hydrolases"/>
    <property type="match status" value="1"/>
</dbReference>
<proteinExistence type="inferred from homology"/>
<dbReference type="Pfam" id="PF00004">
    <property type="entry name" value="AAA"/>
    <property type="match status" value="1"/>
</dbReference>
<dbReference type="SMART" id="SM00382">
    <property type="entry name" value="AAA"/>
    <property type="match status" value="1"/>
</dbReference>
<dbReference type="Gene3D" id="1.10.8.60">
    <property type="match status" value="1"/>
</dbReference>
<dbReference type="InterPro" id="IPR003593">
    <property type="entry name" value="AAA+_ATPase"/>
</dbReference>
<comment type="similarity">
    <text evidence="1">Belongs to the AAA ATPase family.</text>
</comment>
<evidence type="ECO:0000256" key="2">
    <source>
        <dbReference type="ARBA" id="ARBA00022741"/>
    </source>
</evidence>
<keyword evidence="2" id="KW-0547">Nucleotide-binding</keyword>
<feature type="domain" description="AAA+ ATPase" evidence="5">
    <location>
        <begin position="77"/>
        <end position="210"/>
    </location>
</feature>
<dbReference type="InterPro" id="IPR003959">
    <property type="entry name" value="ATPase_AAA_core"/>
</dbReference>
<dbReference type="Proteomes" id="UP000245431">
    <property type="component" value="Chromosome PVE_r1"/>
</dbReference>
<sequence>MPIGKPVGENKVEPQSKELAPATGSHDFEVIVPKYKLDDVVVNSHTKDEILSAIALRKDSEFVYKVLGFASTHKMSDKFVLNFYGEPGTGKTITAHAVAQAFGKDLLVVDYSQIESKYVGDTPKNLKKVFDFAKETDCVIFFDEADAILSRRVTNMTSATDTSVNQTRSVLLNILNDFSGILIFATNFISNYDPAFMRRIAKHIHFKLPDHDNRVALFKRYIPQALQAGLDLEAYAKAAHGLSAADIENVTLMAAFKAAYKQSTCLSEEDVLREIRNTLASKQANVKNEYTTTTKVVSKDYVEKQTGMVLE</sequence>
<dbReference type="AlphaFoldDB" id="A0A1D3K3Y1"/>
<evidence type="ECO:0000313" key="6">
    <source>
        <dbReference type="EMBL" id="SBW83018.1"/>
    </source>
</evidence>
<dbReference type="InterPro" id="IPR027417">
    <property type="entry name" value="P-loop_NTPase"/>
</dbReference>
<dbReference type="PANTHER" id="PTHR23073">
    <property type="entry name" value="26S PROTEASOME REGULATORY SUBUNIT"/>
    <property type="match status" value="1"/>
</dbReference>
<evidence type="ECO:0000256" key="1">
    <source>
        <dbReference type="ARBA" id="ARBA00006914"/>
    </source>
</evidence>
<keyword evidence="3" id="KW-0067">ATP-binding</keyword>
<feature type="region of interest" description="Disordered" evidence="4">
    <location>
        <begin position="1"/>
        <end position="21"/>
    </location>
</feature>
<dbReference type="InterPro" id="IPR050221">
    <property type="entry name" value="26S_Proteasome_ATPase"/>
</dbReference>
<gene>
    <name evidence="6" type="ORF">PVE_R1G5137</name>
</gene>
<dbReference type="GO" id="GO:0016887">
    <property type="term" value="F:ATP hydrolysis activity"/>
    <property type="evidence" value="ECO:0007669"/>
    <property type="project" value="InterPro"/>
</dbReference>
<accession>A0A1D3K3Y1</accession>
<protein>
    <recommendedName>
        <fullName evidence="5">AAA+ ATPase domain-containing protein</fullName>
    </recommendedName>
</protein>
<reference evidence="7" key="1">
    <citation type="submission" date="2016-07" db="EMBL/GenBank/DDBJ databases">
        <authorList>
            <person name="Florea S."/>
            <person name="Webb J.S."/>
            <person name="Jaromczyk J."/>
            <person name="Schardl C.L."/>
        </authorList>
    </citation>
    <scope>NUCLEOTIDE SEQUENCE [LARGE SCALE GENOMIC DNA]</scope>
    <source>
        <strain evidence="7">1YdBTEX2</strain>
    </source>
</reference>
<evidence type="ECO:0000313" key="7">
    <source>
        <dbReference type="Proteomes" id="UP000245431"/>
    </source>
</evidence>
<evidence type="ECO:0000256" key="4">
    <source>
        <dbReference type="SAM" id="MobiDB-lite"/>
    </source>
</evidence>
<organism evidence="6 7">
    <name type="scientific">Pseudomonas veronii 1YdBTEX2</name>
    <dbReference type="NCBI Taxonomy" id="1295141"/>
    <lineage>
        <taxon>Bacteria</taxon>
        <taxon>Pseudomonadati</taxon>
        <taxon>Pseudomonadota</taxon>
        <taxon>Gammaproteobacteria</taxon>
        <taxon>Pseudomonadales</taxon>
        <taxon>Pseudomonadaceae</taxon>
        <taxon>Pseudomonas</taxon>
    </lineage>
</organism>
<name>A0A1D3K3Y1_PSEVE</name>